<dbReference type="EMBL" id="CABVQS010000061">
    <property type="protein sequence ID" value="VWD65302.1"/>
    <property type="molecule type" value="Genomic_DNA"/>
</dbReference>
<evidence type="ECO:0000313" key="3">
    <source>
        <dbReference type="Proteomes" id="UP000494109"/>
    </source>
</evidence>
<evidence type="ECO:0000313" key="2">
    <source>
        <dbReference type="EMBL" id="VWD65302.1"/>
    </source>
</evidence>
<reference evidence="2 3" key="1">
    <citation type="submission" date="2019-09" db="EMBL/GenBank/DDBJ databases">
        <authorList>
            <person name="Depoorter E."/>
        </authorList>
    </citation>
    <scope>NUCLEOTIDE SEQUENCE [LARGE SCALE GENOMIC DNA]</scope>
    <source>
        <strain evidence="2">R-71033</strain>
    </source>
</reference>
<accession>A0A6P3BY71</accession>
<dbReference type="RefSeq" id="WP_174948492.1">
    <property type="nucleotide sequence ID" value="NZ_CABVQS010000061.1"/>
</dbReference>
<proteinExistence type="predicted"/>
<dbReference type="PANTHER" id="PTHR30595">
    <property type="entry name" value="GLPR-RELATED TRANSCRIPTIONAL REPRESSOR"/>
    <property type="match status" value="1"/>
</dbReference>
<organism evidence="2 3">
    <name type="scientific">Burkholderia contaminans</name>
    <dbReference type="NCBI Taxonomy" id="488447"/>
    <lineage>
        <taxon>Bacteria</taxon>
        <taxon>Pseudomonadati</taxon>
        <taxon>Pseudomonadota</taxon>
        <taxon>Betaproteobacteria</taxon>
        <taxon>Burkholderiales</taxon>
        <taxon>Burkholderiaceae</taxon>
        <taxon>Burkholderia</taxon>
        <taxon>Burkholderia cepacia complex</taxon>
    </lineage>
</organism>
<evidence type="ECO:0000259" key="1">
    <source>
        <dbReference type="Pfam" id="PF04326"/>
    </source>
</evidence>
<dbReference type="PANTHER" id="PTHR30595:SF6">
    <property type="entry name" value="SCHLAFEN ALBA-2 DOMAIN-CONTAINING PROTEIN"/>
    <property type="match status" value="1"/>
</dbReference>
<dbReference type="InterPro" id="IPR007421">
    <property type="entry name" value="Schlafen_AlbA_2_dom"/>
</dbReference>
<dbReference type="Pfam" id="PF04326">
    <property type="entry name" value="SLFN_AlbA_2"/>
    <property type="match status" value="1"/>
</dbReference>
<dbReference type="AlphaFoldDB" id="A0A6P3BY71"/>
<name>A0A6P3BY71_9BURK</name>
<dbReference type="Gene3D" id="3.30.950.30">
    <property type="entry name" value="Schlafen, AAA domain"/>
    <property type="match status" value="1"/>
</dbReference>
<sequence length="397" mass="43717">MSLLYIPLDKITEADLQNLIVTKVSESTHLEYKRQTYSGGDSGNKEFAADISAFANTLGGDLVIGMAEQDGVAAALAPFLGDVDQEIRRLEQIALSGLEPRISNLRIRAIAIDGGGQILIIRIPRSFVPPHRVVARDSNKFWVRGGTAKYEPNVQQLRQLFNEAPHLAERIRSFLGERLIKITAGDTPIPLRASGKLVVHVIPAPTFEDSRLADIVQVLARGTHVPLPPGEFGGSIYDGVNLDGYLNATYRDDAVRSAYAQFFRNGAIEGVRELSVELDGQSRFVGRDLTTLVIDAVRQYLGVLKSYEAGLPIYVFISICNATKTVYRHAADGLGWSETKPIGREIVQLPEIYLDRYEADVPTVLRPIFNVLWNAVGFHQCDMYDGQGQWRGGPGQG</sequence>
<gene>
    <name evidence="2" type="ORF">BCO71033_07320</name>
</gene>
<feature type="domain" description="Schlafen AlbA-2" evidence="1">
    <location>
        <begin position="26"/>
        <end position="150"/>
    </location>
</feature>
<protein>
    <recommendedName>
        <fullName evidence="1">Schlafen AlbA-2 domain-containing protein</fullName>
    </recommendedName>
</protein>
<dbReference type="Proteomes" id="UP000494109">
    <property type="component" value="Unassembled WGS sequence"/>
</dbReference>
<dbReference type="InterPro" id="IPR038461">
    <property type="entry name" value="Schlafen_AlbA_2_dom_sf"/>
</dbReference>